<dbReference type="GO" id="GO:0000160">
    <property type="term" value="P:phosphorelay signal transduction system"/>
    <property type="evidence" value="ECO:0007669"/>
    <property type="project" value="InterPro"/>
</dbReference>
<dbReference type="SUPFAM" id="SSF46894">
    <property type="entry name" value="C-terminal effector domain of the bipartite response regulators"/>
    <property type="match status" value="1"/>
</dbReference>
<dbReference type="PANTHER" id="PTHR35807">
    <property type="entry name" value="TRANSCRIPTIONAL REGULATOR REDD-RELATED"/>
    <property type="match status" value="1"/>
</dbReference>
<organism evidence="6 7">
    <name type="scientific">Clostridium puniceum</name>
    <dbReference type="NCBI Taxonomy" id="29367"/>
    <lineage>
        <taxon>Bacteria</taxon>
        <taxon>Bacillati</taxon>
        <taxon>Bacillota</taxon>
        <taxon>Clostridia</taxon>
        <taxon>Eubacteriales</taxon>
        <taxon>Clostridiaceae</taxon>
        <taxon>Clostridium</taxon>
    </lineage>
</organism>
<dbReference type="InterPro" id="IPR051677">
    <property type="entry name" value="AfsR-DnrI-RedD_regulator"/>
</dbReference>
<evidence type="ECO:0000313" key="7">
    <source>
        <dbReference type="Proteomes" id="UP000190890"/>
    </source>
</evidence>
<gene>
    <name evidence="6" type="primary">yehT</name>
    <name evidence="6" type="ORF">CLPUN_17710</name>
</gene>
<name>A0A1S8TN35_9CLOT</name>
<dbReference type="SUPFAM" id="SSF52172">
    <property type="entry name" value="CheY-like"/>
    <property type="match status" value="1"/>
</dbReference>
<dbReference type="RefSeq" id="WP_077846940.1">
    <property type="nucleotide sequence ID" value="NZ_LZZM01000113.1"/>
</dbReference>
<dbReference type="InterPro" id="IPR001867">
    <property type="entry name" value="OmpR/PhoB-type_DNA-bd"/>
</dbReference>
<dbReference type="OrthoDB" id="3190595at2"/>
<proteinExistence type="predicted"/>
<dbReference type="PANTHER" id="PTHR35807:SF2">
    <property type="entry name" value="TRANSCRIPTIONAL ACTIVATOR DOMAIN"/>
    <property type="match status" value="1"/>
</dbReference>
<dbReference type="Proteomes" id="UP000190890">
    <property type="component" value="Unassembled WGS sequence"/>
</dbReference>
<dbReference type="SMART" id="SM00862">
    <property type="entry name" value="Trans_reg_C"/>
    <property type="match status" value="1"/>
</dbReference>
<accession>A0A1S8TN35</accession>
<dbReference type="Pfam" id="PF03704">
    <property type="entry name" value="BTAD"/>
    <property type="match status" value="1"/>
</dbReference>
<comment type="function">
    <text evidence="3">May play the central regulatory role in sporulation. It may be an element of the effector pathway responsible for the activation of sporulation genes in response to nutritional stress. Spo0A may act in concert with spo0H (a sigma factor) to control the expression of some genes that are critical to the sporulation process.</text>
</comment>
<keyword evidence="2" id="KW-0238">DNA-binding</keyword>
<keyword evidence="4" id="KW-0597">Phosphoprotein</keyword>
<dbReference type="Gene3D" id="3.40.50.2300">
    <property type="match status" value="1"/>
</dbReference>
<comment type="caution">
    <text evidence="6">The sequence shown here is derived from an EMBL/GenBank/DDBJ whole genome shotgun (WGS) entry which is preliminary data.</text>
</comment>
<dbReference type="InterPro" id="IPR016032">
    <property type="entry name" value="Sig_transdc_resp-reg_C-effctor"/>
</dbReference>
<dbReference type="PROSITE" id="PS50110">
    <property type="entry name" value="RESPONSE_REGULATORY"/>
    <property type="match status" value="1"/>
</dbReference>
<reference evidence="6 7" key="1">
    <citation type="submission" date="2016-05" db="EMBL/GenBank/DDBJ databases">
        <title>Microbial solvent formation.</title>
        <authorList>
            <person name="Poehlein A."/>
            <person name="Montoya Solano J.D."/>
            <person name="Flitsch S."/>
            <person name="Krabben P."/>
            <person name="Duerre P."/>
            <person name="Daniel R."/>
        </authorList>
    </citation>
    <scope>NUCLEOTIDE SEQUENCE [LARGE SCALE GENOMIC DNA]</scope>
    <source>
        <strain evidence="6 7">DSM 2619</strain>
    </source>
</reference>
<sequence length="377" mass="44270">MINAIVVDDEALTNEYICKLLRKEGIKVQGYTNPHEVLDKLSTYKPDVLFLDIEMPEISGLQLAEKVHAIGYEGEIVFITAYNQYAIDAFEVNAIDYLLKPIISEALNRSIERVKKRINSPSHNKENNEYKKISISLLGNISLRIGENKRKIRWMTAKSAEIFAFMLLHKDDKEVSKWRLMEAVWSDKDKEKADINLRSTISRLNKTLRENNIEISMISTGNGYALNIIEKDIEIDVFKLEDTIFGITEINDKNLEYYESGILGYKHMLLEDIDSEWCYSIRENYHRYFINGAKNLIKYYESINAEPLKILKIIELIIKYESYDEEMREKALKLYYKIGGRKSAEKYYKEYDELIKNDLQIEMHEALRKFYKSIINE</sequence>
<feature type="modified residue" description="4-aspartylphosphate" evidence="4">
    <location>
        <position position="52"/>
    </location>
</feature>
<dbReference type="Pfam" id="PF00072">
    <property type="entry name" value="Response_reg"/>
    <property type="match status" value="1"/>
</dbReference>
<protein>
    <recommendedName>
        <fullName evidence="1">Stage 0 sporulation protein A homolog</fullName>
    </recommendedName>
</protein>
<dbReference type="InterPro" id="IPR005158">
    <property type="entry name" value="BTAD"/>
</dbReference>
<dbReference type="InterPro" id="IPR036388">
    <property type="entry name" value="WH-like_DNA-bd_sf"/>
</dbReference>
<evidence type="ECO:0000256" key="3">
    <source>
        <dbReference type="ARBA" id="ARBA00024867"/>
    </source>
</evidence>
<dbReference type="AlphaFoldDB" id="A0A1S8TN35"/>
<evidence type="ECO:0000259" key="5">
    <source>
        <dbReference type="PROSITE" id="PS50110"/>
    </source>
</evidence>
<evidence type="ECO:0000256" key="1">
    <source>
        <dbReference type="ARBA" id="ARBA00018672"/>
    </source>
</evidence>
<keyword evidence="7" id="KW-1185">Reference proteome</keyword>
<evidence type="ECO:0000256" key="4">
    <source>
        <dbReference type="PROSITE-ProRule" id="PRU00169"/>
    </source>
</evidence>
<dbReference type="SMART" id="SM00448">
    <property type="entry name" value="REC"/>
    <property type="match status" value="1"/>
</dbReference>
<dbReference type="Gene3D" id="1.10.10.10">
    <property type="entry name" value="Winged helix-like DNA-binding domain superfamily/Winged helix DNA-binding domain"/>
    <property type="match status" value="1"/>
</dbReference>
<dbReference type="EMBL" id="LZZM01000113">
    <property type="protein sequence ID" value="OOM79044.1"/>
    <property type="molecule type" value="Genomic_DNA"/>
</dbReference>
<dbReference type="GO" id="GO:0003677">
    <property type="term" value="F:DNA binding"/>
    <property type="evidence" value="ECO:0007669"/>
    <property type="project" value="UniProtKB-KW"/>
</dbReference>
<dbReference type="InterPro" id="IPR011006">
    <property type="entry name" value="CheY-like_superfamily"/>
</dbReference>
<evidence type="ECO:0000256" key="2">
    <source>
        <dbReference type="ARBA" id="ARBA00023125"/>
    </source>
</evidence>
<dbReference type="STRING" id="29367.CLPUN_17710"/>
<dbReference type="GO" id="GO:0006355">
    <property type="term" value="P:regulation of DNA-templated transcription"/>
    <property type="evidence" value="ECO:0007669"/>
    <property type="project" value="InterPro"/>
</dbReference>
<feature type="domain" description="Response regulatory" evidence="5">
    <location>
        <begin position="3"/>
        <end position="115"/>
    </location>
</feature>
<evidence type="ECO:0000313" key="6">
    <source>
        <dbReference type="EMBL" id="OOM79044.1"/>
    </source>
</evidence>
<dbReference type="InterPro" id="IPR001789">
    <property type="entry name" value="Sig_transdc_resp-reg_receiver"/>
</dbReference>